<dbReference type="KEGG" id="ptaw:DW352_07950"/>
<evidence type="ECO:0000313" key="4">
    <source>
        <dbReference type="Proteomes" id="UP000254889"/>
    </source>
</evidence>
<protein>
    <submittedName>
        <fullName evidence="3">Tripartite tricarboxylate transporter substrate binding protein</fullName>
    </submittedName>
</protein>
<dbReference type="PANTHER" id="PTHR42928">
    <property type="entry name" value="TRICARBOXYLATE-BINDING PROTEIN"/>
    <property type="match status" value="1"/>
</dbReference>
<evidence type="ECO:0000256" key="2">
    <source>
        <dbReference type="SAM" id="SignalP"/>
    </source>
</evidence>
<dbReference type="EMBL" id="CP031417">
    <property type="protein sequence ID" value="AXK80453.1"/>
    <property type="molecule type" value="Genomic_DNA"/>
</dbReference>
<dbReference type="PIRSF" id="PIRSF017082">
    <property type="entry name" value="YflP"/>
    <property type="match status" value="1"/>
</dbReference>
<dbReference type="PANTHER" id="PTHR42928:SF5">
    <property type="entry name" value="BLR1237 PROTEIN"/>
    <property type="match status" value="1"/>
</dbReference>
<dbReference type="RefSeq" id="WP_115690118.1">
    <property type="nucleotide sequence ID" value="NZ_CP031417.1"/>
</dbReference>
<dbReference type="Gene3D" id="3.40.190.150">
    <property type="entry name" value="Bordetella uptake gene, domain 1"/>
    <property type="match status" value="1"/>
</dbReference>
<dbReference type="Proteomes" id="UP000254889">
    <property type="component" value="Chromosome"/>
</dbReference>
<keyword evidence="4" id="KW-1185">Reference proteome</keyword>
<proteinExistence type="inferred from homology"/>
<dbReference type="Gene3D" id="3.40.190.10">
    <property type="entry name" value="Periplasmic binding protein-like II"/>
    <property type="match status" value="1"/>
</dbReference>
<keyword evidence="2" id="KW-0732">Signal</keyword>
<accession>A0A345ZU56</accession>
<feature type="signal peptide" evidence="2">
    <location>
        <begin position="1"/>
        <end position="24"/>
    </location>
</feature>
<organism evidence="3 4">
    <name type="scientific">Pseudolabrys taiwanensis</name>
    <dbReference type="NCBI Taxonomy" id="331696"/>
    <lineage>
        <taxon>Bacteria</taxon>
        <taxon>Pseudomonadati</taxon>
        <taxon>Pseudomonadota</taxon>
        <taxon>Alphaproteobacteria</taxon>
        <taxon>Hyphomicrobiales</taxon>
        <taxon>Xanthobacteraceae</taxon>
        <taxon>Pseudolabrys</taxon>
    </lineage>
</organism>
<gene>
    <name evidence="3" type="ORF">DW352_07950</name>
</gene>
<evidence type="ECO:0000256" key="1">
    <source>
        <dbReference type="ARBA" id="ARBA00006987"/>
    </source>
</evidence>
<feature type="chain" id="PRO_5017054960" evidence="2">
    <location>
        <begin position="25"/>
        <end position="326"/>
    </location>
</feature>
<evidence type="ECO:0000313" key="3">
    <source>
        <dbReference type="EMBL" id="AXK80453.1"/>
    </source>
</evidence>
<dbReference type="InterPro" id="IPR042100">
    <property type="entry name" value="Bug_dom1"/>
</dbReference>
<dbReference type="AlphaFoldDB" id="A0A345ZU56"/>
<reference evidence="3 4" key="1">
    <citation type="submission" date="2018-07" db="EMBL/GenBank/DDBJ databases">
        <authorList>
            <person name="Quirk P.G."/>
            <person name="Krulwich T.A."/>
        </authorList>
    </citation>
    <scope>NUCLEOTIDE SEQUENCE [LARGE SCALE GENOMIC DNA]</scope>
    <source>
        <strain evidence="3 4">CC-BB4</strain>
    </source>
</reference>
<dbReference type="Pfam" id="PF03401">
    <property type="entry name" value="TctC"/>
    <property type="match status" value="1"/>
</dbReference>
<name>A0A345ZU56_9HYPH</name>
<dbReference type="CDD" id="cd07012">
    <property type="entry name" value="PBP2_Bug_TTT"/>
    <property type="match status" value="1"/>
</dbReference>
<dbReference type="OrthoDB" id="8443386at2"/>
<dbReference type="SUPFAM" id="SSF53850">
    <property type="entry name" value="Periplasmic binding protein-like II"/>
    <property type="match status" value="1"/>
</dbReference>
<comment type="similarity">
    <text evidence="1">Belongs to the UPF0065 (bug) family.</text>
</comment>
<sequence length="326" mass="34869">MKRILGLCLLLAATLAAGLAPAGAQTYPDRPITIVVPLAAGSGMDALVRLYADKLQASLGKPVIVENRPGAALMLAASHVATAPADGYTLLVSTSSAMAINPVLYKKIPYKLTDFVPVSFYVKSPFILVVNPDLPAKTVPELIELAKKSEKPLSYSSPGAGVAQHLSMEYMKQRFGINFTHVPYRSTPQSVADIVANHVQLGFAEAGATLPLIRDGKLRALAVSSSTPIPSLPDVPPFAKAANAPDFEAVSWHMLYAPAATPKPIVEKLHAEMKKIMSDPEMQQKATTIGLLPIDPPSLADTEIYLVSEREKWGSLVRKLELEGSQ</sequence>
<dbReference type="InterPro" id="IPR005064">
    <property type="entry name" value="BUG"/>
</dbReference>